<protein>
    <submittedName>
        <fullName evidence="2">Uncharacterized protein</fullName>
    </submittedName>
</protein>
<dbReference type="SMART" id="SM00697">
    <property type="entry name" value="DM8"/>
    <property type="match status" value="1"/>
</dbReference>
<proteinExistence type="predicted"/>
<gene>
    <name evidence="2" type="ORF">M5D96_007409</name>
</gene>
<dbReference type="AlphaFoldDB" id="A0A9P9YN17"/>
<reference evidence="2" key="1">
    <citation type="journal article" date="2023" name="Genome Biol. Evol.">
        <title>Long-read-based Genome Assembly of Drosophila gunungcola Reveals Fewer Chemosensory Genes in Flower-breeding Species.</title>
        <authorList>
            <person name="Negi A."/>
            <person name="Liao B.Y."/>
            <person name="Yeh S.D."/>
        </authorList>
    </citation>
    <scope>NUCLEOTIDE SEQUENCE</scope>
    <source>
        <strain evidence="2">Sukarami</strain>
    </source>
</reference>
<sequence length="201" mass="23666">MKEMKPKTLGVLIIICLCCWLPNWKVEAGAKNNFELQTDNFTCSSEDVKSRILKEYHCGISKSSKRRTWRMEFMLLQPVADHDFFMKIVLPRRRPLTDFVLLNVTTDGCQLLANRNQVPLLRLGRNIMERFSNFPKQCPFKANYTYYIRGFRLDLNLLPAVDMETPVHVELSYQSKQQGLRWISGYLEARVQRMSEKKRPK</sequence>
<organism evidence="2 3">
    <name type="scientific">Drosophila gunungcola</name>
    <name type="common">fruit fly</name>
    <dbReference type="NCBI Taxonomy" id="103775"/>
    <lineage>
        <taxon>Eukaryota</taxon>
        <taxon>Metazoa</taxon>
        <taxon>Ecdysozoa</taxon>
        <taxon>Arthropoda</taxon>
        <taxon>Hexapoda</taxon>
        <taxon>Insecta</taxon>
        <taxon>Pterygota</taxon>
        <taxon>Neoptera</taxon>
        <taxon>Endopterygota</taxon>
        <taxon>Diptera</taxon>
        <taxon>Brachycera</taxon>
        <taxon>Muscomorpha</taxon>
        <taxon>Ephydroidea</taxon>
        <taxon>Drosophilidae</taxon>
        <taxon>Drosophila</taxon>
        <taxon>Sophophora</taxon>
    </lineage>
</organism>
<evidence type="ECO:0000256" key="1">
    <source>
        <dbReference type="SAM" id="SignalP"/>
    </source>
</evidence>
<accession>A0A9P9YN17</accession>
<dbReference type="InterPro" id="IPR010512">
    <property type="entry name" value="DUF1091"/>
</dbReference>
<feature type="signal peptide" evidence="1">
    <location>
        <begin position="1"/>
        <end position="28"/>
    </location>
</feature>
<dbReference type="PANTHER" id="PTHR20898:SF0">
    <property type="entry name" value="DAEDALUS ON 3-RELATED"/>
    <property type="match status" value="1"/>
</dbReference>
<keyword evidence="1" id="KW-0732">Signal</keyword>
<dbReference type="Proteomes" id="UP001059596">
    <property type="component" value="Unassembled WGS sequence"/>
</dbReference>
<evidence type="ECO:0000313" key="2">
    <source>
        <dbReference type="EMBL" id="KAI8039984.1"/>
    </source>
</evidence>
<comment type="caution">
    <text evidence="2">The sequence shown here is derived from an EMBL/GenBank/DDBJ whole genome shotgun (WGS) entry which is preliminary data.</text>
</comment>
<keyword evidence="3" id="KW-1185">Reference proteome</keyword>
<name>A0A9P9YN17_9MUSC</name>
<dbReference type="PANTHER" id="PTHR20898">
    <property type="entry name" value="DAEDALUS ON 3-RELATED-RELATED"/>
    <property type="match status" value="1"/>
</dbReference>
<dbReference type="EMBL" id="JAMKOV010000005">
    <property type="protein sequence ID" value="KAI8039984.1"/>
    <property type="molecule type" value="Genomic_DNA"/>
</dbReference>
<feature type="chain" id="PRO_5040260525" evidence="1">
    <location>
        <begin position="29"/>
        <end position="201"/>
    </location>
</feature>
<evidence type="ECO:0000313" key="3">
    <source>
        <dbReference type="Proteomes" id="UP001059596"/>
    </source>
</evidence>
<dbReference type="Pfam" id="PF06477">
    <property type="entry name" value="DUF1091"/>
    <property type="match status" value="1"/>
</dbReference>